<evidence type="ECO:0000256" key="8">
    <source>
        <dbReference type="ARBA" id="ARBA00022741"/>
    </source>
</evidence>
<gene>
    <name evidence="13" type="ORF">FVP33_17080</name>
</gene>
<evidence type="ECO:0000313" key="14">
    <source>
        <dbReference type="Proteomes" id="UP000321379"/>
    </source>
</evidence>
<dbReference type="GO" id="GO:0005737">
    <property type="term" value="C:cytoplasm"/>
    <property type="evidence" value="ECO:0007669"/>
    <property type="project" value="UniProtKB-SubCell"/>
</dbReference>
<dbReference type="Gene3D" id="3.90.870.10">
    <property type="entry name" value="DHBP synthase"/>
    <property type="match status" value="1"/>
</dbReference>
<keyword evidence="14" id="KW-1185">Reference proteome</keyword>
<accession>A0A5C8UJV3</accession>
<reference evidence="13 14" key="1">
    <citation type="submission" date="2019-08" db="EMBL/GenBank/DDBJ databases">
        <title>Bacterial whole genome sequence for Glaciihabitans sp. CHu50b-6-2.</title>
        <authorList>
            <person name="Jin L."/>
        </authorList>
    </citation>
    <scope>NUCLEOTIDE SEQUENCE [LARGE SCALE GENOMIC DNA]</scope>
    <source>
        <strain evidence="13 14">CHu50b-6-2</strain>
    </source>
</reference>
<evidence type="ECO:0000256" key="11">
    <source>
        <dbReference type="ARBA" id="ARBA00048366"/>
    </source>
</evidence>
<dbReference type="EMBL" id="VRMG01000013">
    <property type="protein sequence ID" value="TXN28548.1"/>
    <property type="molecule type" value="Genomic_DNA"/>
</dbReference>
<dbReference type="Pfam" id="PF01300">
    <property type="entry name" value="Sua5_yciO_yrdC"/>
    <property type="match status" value="1"/>
</dbReference>
<comment type="subcellular location">
    <subcellularLocation>
        <location evidence="1">Cytoplasm</location>
    </subcellularLocation>
</comment>
<dbReference type="GO" id="GO:0061710">
    <property type="term" value="F:L-threonylcarbamoyladenylate synthase"/>
    <property type="evidence" value="ECO:0007669"/>
    <property type="project" value="UniProtKB-EC"/>
</dbReference>
<keyword evidence="8" id="KW-0547">Nucleotide-binding</keyword>
<organism evidence="13 14">
    <name type="scientific">Lacisediminihabitans profunda</name>
    <dbReference type="NCBI Taxonomy" id="2594790"/>
    <lineage>
        <taxon>Bacteria</taxon>
        <taxon>Bacillati</taxon>
        <taxon>Actinomycetota</taxon>
        <taxon>Actinomycetes</taxon>
        <taxon>Micrococcales</taxon>
        <taxon>Microbacteriaceae</taxon>
        <taxon>Lacisediminihabitans</taxon>
    </lineage>
</organism>
<protein>
    <recommendedName>
        <fullName evidence="10">L-threonylcarbamoyladenylate synthase</fullName>
        <ecNumber evidence="3">2.7.7.87</ecNumber>
    </recommendedName>
    <alternativeName>
        <fullName evidence="10">L-threonylcarbamoyladenylate synthase</fullName>
    </alternativeName>
</protein>
<evidence type="ECO:0000256" key="4">
    <source>
        <dbReference type="ARBA" id="ARBA00022490"/>
    </source>
</evidence>
<evidence type="ECO:0000256" key="9">
    <source>
        <dbReference type="ARBA" id="ARBA00022840"/>
    </source>
</evidence>
<dbReference type="GO" id="GO:0006450">
    <property type="term" value="P:regulation of translational fidelity"/>
    <property type="evidence" value="ECO:0007669"/>
    <property type="project" value="TreeGrafter"/>
</dbReference>
<dbReference type="InterPro" id="IPR006070">
    <property type="entry name" value="Sua5-like_dom"/>
</dbReference>
<feature type="domain" description="YrdC-like" evidence="12">
    <location>
        <begin position="14"/>
        <end position="210"/>
    </location>
</feature>
<evidence type="ECO:0000256" key="5">
    <source>
        <dbReference type="ARBA" id="ARBA00022679"/>
    </source>
</evidence>
<keyword evidence="6" id="KW-0819">tRNA processing</keyword>
<name>A0A5C8UJV3_9MICO</name>
<dbReference type="AlphaFoldDB" id="A0A5C8UJV3"/>
<evidence type="ECO:0000256" key="7">
    <source>
        <dbReference type="ARBA" id="ARBA00022695"/>
    </source>
</evidence>
<comment type="caution">
    <text evidence="13">The sequence shown here is derived from an EMBL/GenBank/DDBJ whole genome shotgun (WGS) entry which is preliminary data.</text>
</comment>
<evidence type="ECO:0000256" key="6">
    <source>
        <dbReference type="ARBA" id="ARBA00022694"/>
    </source>
</evidence>
<evidence type="ECO:0000256" key="2">
    <source>
        <dbReference type="ARBA" id="ARBA00007663"/>
    </source>
</evidence>
<dbReference type="Proteomes" id="UP000321379">
    <property type="component" value="Unassembled WGS sequence"/>
</dbReference>
<keyword evidence="7" id="KW-0548">Nucleotidyltransferase</keyword>
<dbReference type="GO" id="GO:0003725">
    <property type="term" value="F:double-stranded RNA binding"/>
    <property type="evidence" value="ECO:0007669"/>
    <property type="project" value="InterPro"/>
</dbReference>
<keyword evidence="9" id="KW-0067">ATP-binding</keyword>
<proteinExistence type="inferred from homology"/>
<dbReference type="NCBIfam" id="TIGR00057">
    <property type="entry name" value="L-threonylcarbamoyladenylate synthase"/>
    <property type="match status" value="1"/>
</dbReference>
<dbReference type="InterPro" id="IPR017945">
    <property type="entry name" value="DHBP_synth_RibB-like_a/b_dom"/>
</dbReference>
<comment type="catalytic activity">
    <reaction evidence="11">
        <text>L-threonine + hydrogencarbonate + ATP = L-threonylcarbamoyladenylate + diphosphate + H2O</text>
        <dbReference type="Rhea" id="RHEA:36407"/>
        <dbReference type="ChEBI" id="CHEBI:15377"/>
        <dbReference type="ChEBI" id="CHEBI:17544"/>
        <dbReference type="ChEBI" id="CHEBI:30616"/>
        <dbReference type="ChEBI" id="CHEBI:33019"/>
        <dbReference type="ChEBI" id="CHEBI:57926"/>
        <dbReference type="ChEBI" id="CHEBI:73682"/>
        <dbReference type="EC" id="2.7.7.87"/>
    </reaction>
</comment>
<dbReference type="EC" id="2.7.7.87" evidence="3"/>
<sequence>MATIYDCSDPTGLLTGMRLARVAIGRGELVVLPTDTVYGLAADAFSPEAVQRLLDAKGRTRQSPPPVLIPGIPTLDALAEAVPDEVRALVAEFWPGGLTVILPARESLKWDLGDTDGTVALRMPNNFYALELLSETGPLAVSSANLTGEPAATTVQDAERMLGESVSVYLDGGVAGTDYDAGEGTGSTIIDATGLLTEGGTLRIVRHGVISEEAINAVLDSVREQGMTESGEGPS</sequence>
<dbReference type="SUPFAM" id="SSF55821">
    <property type="entry name" value="YrdC/RibB"/>
    <property type="match status" value="1"/>
</dbReference>
<dbReference type="GO" id="GO:0008033">
    <property type="term" value="P:tRNA processing"/>
    <property type="evidence" value="ECO:0007669"/>
    <property type="project" value="UniProtKB-KW"/>
</dbReference>
<evidence type="ECO:0000256" key="1">
    <source>
        <dbReference type="ARBA" id="ARBA00004496"/>
    </source>
</evidence>
<evidence type="ECO:0000256" key="10">
    <source>
        <dbReference type="ARBA" id="ARBA00029774"/>
    </source>
</evidence>
<dbReference type="InterPro" id="IPR050156">
    <property type="entry name" value="TC-AMP_synthase_SUA5"/>
</dbReference>
<dbReference type="RefSeq" id="WP_147784901.1">
    <property type="nucleotide sequence ID" value="NZ_VRMG01000013.1"/>
</dbReference>
<evidence type="ECO:0000313" key="13">
    <source>
        <dbReference type="EMBL" id="TXN28548.1"/>
    </source>
</evidence>
<dbReference type="PROSITE" id="PS51163">
    <property type="entry name" value="YRDC"/>
    <property type="match status" value="1"/>
</dbReference>
<keyword evidence="4" id="KW-0963">Cytoplasm</keyword>
<dbReference type="GO" id="GO:0005524">
    <property type="term" value="F:ATP binding"/>
    <property type="evidence" value="ECO:0007669"/>
    <property type="project" value="UniProtKB-KW"/>
</dbReference>
<comment type="similarity">
    <text evidence="2">Belongs to the SUA5 family.</text>
</comment>
<dbReference type="PANTHER" id="PTHR17490:SF16">
    <property type="entry name" value="THREONYLCARBAMOYL-AMP SYNTHASE"/>
    <property type="match status" value="1"/>
</dbReference>
<evidence type="ECO:0000256" key="3">
    <source>
        <dbReference type="ARBA" id="ARBA00012584"/>
    </source>
</evidence>
<keyword evidence="5" id="KW-0808">Transferase</keyword>
<evidence type="ECO:0000259" key="12">
    <source>
        <dbReference type="PROSITE" id="PS51163"/>
    </source>
</evidence>
<dbReference type="PANTHER" id="PTHR17490">
    <property type="entry name" value="SUA5"/>
    <property type="match status" value="1"/>
</dbReference>
<dbReference type="GO" id="GO:0000049">
    <property type="term" value="F:tRNA binding"/>
    <property type="evidence" value="ECO:0007669"/>
    <property type="project" value="TreeGrafter"/>
</dbReference>